<feature type="region of interest" description="Disordered" evidence="1">
    <location>
        <begin position="309"/>
        <end position="337"/>
    </location>
</feature>
<dbReference type="RefSeq" id="WP_218469574.1">
    <property type="nucleotide sequence ID" value="NZ_BAABJN010000011.1"/>
</dbReference>
<reference evidence="3 4" key="1">
    <citation type="submission" date="2021-07" db="EMBL/GenBank/DDBJ databases">
        <title>Whole Genome Sequence of Nocardia Iowensis.</title>
        <authorList>
            <person name="Lamm A."/>
            <person name="Collins-Fairclough A.M."/>
            <person name="Bunk B."/>
            <person name="Sproer C."/>
        </authorList>
    </citation>
    <scope>NUCLEOTIDE SEQUENCE [LARGE SCALE GENOMIC DNA]</scope>
    <source>
        <strain evidence="3 4">NRRL 5646</strain>
    </source>
</reference>
<proteinExistence type="predicted"/>
<dbReference type="PROSITE" id="PS01124">
    <property type="entry name" value="HTH_ARAC_FAMILY_2"/>
    <property type="match status" value="1"/>
</dbReference>
<gene>
    <name evidence="3" type="ORF">KV110_24210</name>
</gene>
<organism evidence="3 4">
    <name type="scientific">Nocardia iowensis</name>
    <dbReference type="NCBI Taxonomy" id="204891"/>
    <lineage>
        <taxon>Bacteria</taxon>
        <taxon>Bacillati</taxon>
        <taxon>Actinomycetota</taxon>
        <taxon>Actinomycetes</taxon>
        <taxon>Mycobacteriales</taxon>
        <taxon>Nocardiaceae</taxon>
        <taxon>Nocardia</taxon>
    </lineage>
</organism>
<dbReference type="Pfam" id="PF12833">
    <property type="entry name" value="HTH_18"/>
    <property type="match status" value="1"/>
</dbReference>
<dbReference type="CDD" id="cd03137">
    <property type="entry name" value="GATase1_AraC_1"/>
    <property type="match status" value="1"/>
</dbReference>
<dbReference type="InterPro" id="IPR018060">
    <property type="entry name" value="HTH_AraC"/>
</dbReference>
<sequence length="337" mass="36533">MHTVAILALDHVVPADLGTAIETFGQVRLADGSRPYEVRVCAPTQHVITDTFTLIAPHGLEVFDQADTIIVPGCSEIAGPLHEQVRAALREAAAREVRVASICTGAFTLAAAGLLDGLAATTHWAAADRLAEMFPAIEVKPDVLYVDNGQFLTSAGASAGLDLCLHMVRGDFGSAVAADIARLAVVPLEREAAQAQVVVHPHPPSPLGSTLEPVLRWIVDNLTRDLTLAQLARRSGLSERTFNRRFRQQTGTTPRQWLLHARVRRAQYLLETTDDSVEHIADRAGFGSTTALRERFKRVVGATPHAYRRNFRNASAEQPDSRNGPIESRPARTTLSA</sequence>
<dbReference type="Proteomes" id="UP000694257">
    <property type="component" value="Chromosome"/>
</dbReference>
<dbReference type="PANTHER" id="PTHR43130:SF3">
    <property type="entry name" value="HTH-TYPE TRANSCRIPTIONAL REGULATOR RV1931C"/>
    <property type="match status" value="1"/>
</dbReference>
<protein>
    <submittedName>
        <fullName evidence="3">Helix-turn-helix domain-containing protein</fullName>
    </submittedName>
</protein>
<evidence type="ECO:0000259" key="2">
    <source>
        <dbReference type="PROSITE" id="PS01124"/>
    </source>
</evidence>
<keyword evidence="4" id="KW-1185">Reference proteome</keyword>
<evidence type="ECO:0000313" key="3">
    <source>
        <dbReference type="EMBL" id="QXN88691.1"/>
    </source>
</evidence>
<dbReference type="PANTHER" id="PTHR43130">
    <property type="entry name" value="ARAC-FAMILY TRANSCRIPTIONAL REGULATOR"/>
    <property type="match status" value="1"/>
</dbReference>
<dbReference type="InterPro" id="IPR002818">
    <property type="entry name" value="DJ-1/PfpI"/>
</dbReference>
<evidence type="ECO:0000313" key="4">
    <source>
        <dbReference type="Proteomes" id="UP000694257"/>
    </source>
</evidence>
<name>A0ABX8RH77_NOCIO</name>
<accession>A0ABX8RH77</accession>
<dbReference type="EMBL" id="CP078145">
    <property type="protein sequence ID" value="QXN88691.1"/>
    <property type="molecule type" value="Genomic_DNA"/>
</dbReference>
<evidence type="ECO:0000256" key="1">
    <source>
        <dbReference type="SAM" id="MobiDB-lite"/>
    </source>
</evidence>
<dbReference type="SMART" id="SM00342">
    <property type="entry name" value="HTH_ARAC"/>
    <property type="match status" value="1"/>
</dbReference>
<dbReference type="Pfam" id="PF01965">
    <property type="entry name" value="DJ-1_PfpI"/>
    <property type="match status" value="1"/>
</dbReference>
<dbReference type="InterPro" id="IPR052158">
    <property type="entry name" value="INH-QAR"/>
</dbReference>
<feature type="domain" description="HTH araC/xylS-type" evidence="2">
    <location>
        <begin position="212"/>
        <end position="310"/>
    </location>
</feature>